<comment type="caution">
    <text evidence="3">The sequence shown here is derived from an EMBL/GenBank/DDBJ whole genome shotgun (WGS) entry which is preliminary data.</text>
</comment>
<evidence type="ECO:0000313" key="5">
    <source>
        <dbReference type="Proteomes" id="UP001107960"/>
    </source>
</evidence>
<dbReference type="PANTHER" id="PTHR33387:SF3">
    <property type="entry name" value="DUF985 DOMAIN-CONTAINING PROTEIN"/>
    <property type="match status" value="1"/>
</dbReference>
<reference evidence="3" key="1">
    <citation type="submission" date="2021-11" db="EMBL/GenBank/DDBJ databases">
        <title>Description of novel Chryseobacterium species.</title>
        <authorList>
            <person name="Saticioglu I.B."/>
            <person name="Ay H."/>
            <person name="Altun S."/>
            <person name="Duman M."/>
        </authorList>
    </citation>
    <scope>NUCLEOTIDE SEQUENCE</scope>
    <source>
        <strain evidence="3">C-39</strain>
    </source>
</reference>
<evidence type="ECO:0000313" key="4">
    <source>
        <dbReference type="Proteomes" id="UP000603715"/>
    </source>
</evidence>
<dbReference type="CDD" id="cd00130">
    <property type="entry name" value="PAS"/>
    <property type="match status" value="1"/>
</dbReference>
<dbReference type="SUPFAM" id="SSF55785">
    <property type="entry name" value="PYP-like sensor domain (PAS domain)"/>
    <property type="match status" value="1"/>
</dbReference>
<dbReference type="PANTHER" id="PTHR33387">
    <property type="entry name" value="RMLC-LIKE JELLY ROLL FOLD PROTEIN"/>
    <property type="match status" value="1"/>
</dbReference>
<dbReference type="CDD" id="cd06121">
    <property type="entry name" value="cupin_YML079wp"/>
    <property type="match status" value="1"/>
</dbReference>
<sequence length="283" mass="31826">MMNTNENANLLEISLDLQSVENMDGVYTCIKDVDSRFVFCNENFAKLVGSSVSEIVGTIDDRADHVQDDEAVRKSGIPLLNHRELIELPDGSQQPILTQKGLWRNTPDKSEILGTTVNFSLQKTKEAWIKELNLKLVDRVGYFGIDSSHEADKDSTYSLNFILIDNLPKLKLHKLAMDEQWFFHEGSALQIYIFDLVKKTATVKTLGKNIAKGEKLQVVVPKNTWFGAEVVSKDFNLSSCSLAPAFYEGCSTSLPADKNERKAFLDDLKHTFPEYADVIDELS</sequence>
<name>A0A9Q3YVF4_9FLAO</name>
<accession>A0A9Q3YVF4</accession>
<dbReference type="InterPro" id="IPR000014">
    <property type="entry name" value="PAS"/>
</dbReference>
<reference evidence="2" key="3">
    <citation type="submission" date="2024-05" db="EMBL/GenBank/DDBJ databases">
        <title>Description of novel Chryseobacterium sp. strain C-2.</title>
        <authorList>
            <person name="Saticioglu I.B."/>
        </authorList>
    </citation>
    <scope>NUCLEOTIDE SEQUENCE</scope>
    <source>
        <strain evidence="2">C-2</strain>
    </source>
</reference>
<dbReference type="RefSeq" id="WP_191180644.1">
    <property type="nucleotide sequence ID" value="NZ_JACXXP010000027.1"/>
</dbReference>
<keyword evidence="4" id="KW-1185">Reference proteome</keyword>
<dbReference type="EMBL" id="JACXXP010000027">
    <property type="protein sequence ID" value="MBD3906225.1"/>
    <property type="molecule type" value="Genomic_DNA"/>
</dbReference>
<dbReference type="SUPFAM" id="SSF51182">
    <property type="entry name" value="RmlC-like cupins"/>
    <property type="match status" value="1"/>
</dbReference>
<dbReference type="InterPro" id="IPR014710">
    <property type="entry name" value="RmlC-like_jellyroll"/>
</dbReference>
<organism evidence="3 5">
    <name type="scientific">Chryseobacterium muglaense</name>
    <dbReference type="NCBI Taxonomy" id="2893752"/>
    <lineage>
        <taxon>Bacteria</taxon>
        <taxon>Pseudomonadati</taxon>
        <taxon>Bacteroidota</taxon>
        <taxon>Flavobacteriia</taxon>
        <taxon>Flavobacteriales</taxon>
        <taxon>Weeksellaceae</taxon>
        <taxon>Chryseobacterium group</taxon>
        <taxon>Chryseobacterium</taxon>
    </lineage>
</organism>
<dbReference type="Proteomes" id="UP000603715">
    <property type="component" value="Unassembled WGS sequence"/>
</dbReference>
<feature type="domain" description="DUF985" evidence="1">
    <location>
        <begin position="127"/>
        <end position="246"/>
    </location>
</feature>
<dbReference type="Pfam" id="PF06172">
    <property type="entry name" value="Cupin_5"/>
    <property type="match status" value="1"/>
</dbReference>
<protein>
    <submittedName>
        <fullName evidence="3">Cupin domain-containing protein</fullName>
    </submittedName>
</protein>
<dbReference type="Proteomes" id="UP001107960">
    <property type="component" value="Unassembled WGS sequence"/>
</dbReference>
<dbReference type="AlphaFoldDB" id="A0A9Q3YVF4"/>
<dbReference type="InterPro" id="IPR035965">
    <property type="entry name" value="PAS-like_dom_sf"/>
</dbReference>
<dbReference type="EMBL" id="JAJJML010000001">
    <property type="protein sequence ID" value="MCC9036802.1"/>
    <property type="molecule type" value="Genomic_DNA"/>
</dbReference>
<evidence type="ECO:0000313" key="3">
    <source>
        <dbReference type="EMBL" id="MCC9036802.1"/>
    </source>
</evidence>
<gene>
    <name evidence="2" type="ORF">IEW27_16695</name>
    <name evidence="3" type="ORF">LNP80_21580</name>
</gene>
<dbReference type="InterPro" id="IPR039935">
    <property type="entry name" value="YML079W-like"/>
</dbReference>
<dbReference type="InterPro" id="IPR011051">
    <property type="entry name" value="RmlC_Cupin_sf"/>
</dbReference>
<evidence type="ECO:0000259" key="1">
    <source>
        <dbReference type="Pfam" id="PF06172"/>
    </source>
</evidence>
<dbReference type="InterPro" id="IPR009327">
    <property type="entry name" value="Cupin_DUF985"/>
</dbReference>
<evidence type="ECO:0000313" key="2">
    <source>
        <dbReference type="EMBL" id="MBD3906225.1"/>
    </source>
</evidence>
<reference evidence="4" key="2">
    <citation type="submission" date="2023-07" db="EMBL/GenBank/DDBJ databases">
        <title>Description of novel Chryseobacterium sp. strain C-2.</title>
        <authorList>
            <person name="Saticioglu I.B."/>
        </authorList>
    </citation>
    <scope>NUCLEOTIDE SEQUENCE [LARGE SCALE GENOMIC DNA]</scope>
    <source>
        <strain evidence="4">C-2</strain>
    </source>
</reference>
<proteinExistence type="predicted"/>
<dbReference type="Gene3D" id="2.60.120.10">
    <property type="entry name" value="Jelly Rolls"/>
    <property type="match status" value="1"/>
</dbReference>